<dbReference type="Proteomes" id="UP000222578">
    <property type="component" value="Segment"/>
</dbReference>
<dbReference type="EMBL" id="KY092484">
    <property type="protein sequence ID" value="APD18781.1"/>
    <property type="molecule type" value="Genomic_DNA"/>
</dbReference>
<gene>
    <name evidence="1" type="ORF">SEA_RALEIGH_33</name>
</gene>
<accession>A0A1J0MCQ8</accession>
<organism evidence="1 2">
    <name type="scientific">Streptomyces phage Raleigh</name>
    <dbReference type="NCBI Taxonomy" id="1920312"/>
    <lineage>
        <taxon>Viruses</taxon>
        <taxon>Duplodnaviria</taxon>
        <taxon>Heunggongvirae</taxon>
        <taxon>Uroviricota</taxon>
        <taxon>Caudoviricetes</taxon>
        <taxon>Raleighvirus</taxon>
        <taxon>Raleighvirus raleigh</taxon>
    </lineage>
</organism>
<sequence>MTGPSTVIPREVAFANARRVLDRALDRIARDRAAGRLAPEAELAIRRIERAHRAQQAEQDAPHRAAA</sequence>
<protein>
    <submittedName>
        <fullName evidence="1">Uncharacterized protein</fullName>
    </submittedName>
</protein>
<evidence type="ECO:0000313" key="1">
    <source>
        <dbReference type="EMBL" id="APD18781.1"/>
    </source>
</evidence>
<evidence type="ECO:0000313" key="2">
    <source>
        <dbReference type="Proteomes" id="UP000222578"/>
    </source>
</evidence>
<keyword evidence="2" id="KW-1185">Reference proteome</keyword>
<proteinExistence type="predicted"/>
<name>A0A1J0MCQ8_9CAUD</name>
<reference evidence="1 2" key="1">
    <citation type="submission" date="2016-11" db="EMBL/GenBank/DDBJ databases">
        <authorList>
            <person name="Donegan-Quick R."/>
            <person name="Bryant T.D."/>
            <person name="Hughes K.A."/>
            <person name="Quiroz D.E."/>
            <person name="Nayek S."/>
            <person name="Syed N."/>
            <person name="Wagner P.E."/>
            <person name="Kim T."/>
            <person name="Visi D.K."/>
            <person name="Allen M.S."/>
            <person name="Hughes L.E."/>
            <person name="Garlena R.A."/>
            <person name="Russell D.A."/>
            <person name="Pope W.H."/>
            <person name="Jacobs-Sera D."/>
            <person name="Hendrix R.W."/>
            <person name="Hatfull G.F."/>
        </authorList>
    </citation>
    <scope>NUCLEOTIDE SEQUENCE [LARGE SCALE GENOMIC DNA]</scope>
</reference>